<gene>
    <name evidence="2" type="ORF">EYF80_047517</name>
</gene>
<organism evidence="2 3">
    <name type="scientific">Liparis tanakae</name>
    <name type="common">Tanaka's snailfish</name>
    <dbReference type="NCBI Taxonomy" id="230148"/>
    <lineage>
        <taxon>Eukaryota</taxon>
        <taxon>Metazoa</taxon>
        <taxon>Chordata</taxon>
        <taxon>Craniata</taxon>
        <taxon>Vertebrata</taxon>
        <taxon>Euteleostomi</taxon>
        <taxon>Actinopterygii</taxon>
        <taxon>Neopterygii</taxon>
        <taxon>Teleostei</taxon>
        <taxon>Neoteleostei</taxon>
        <taxon>Acanthomorphata</taxon>
        <taxon>Eupercaria</taxon>
        <taxon>Perciformes</taxon>
        <taxon>Cottioidei</taxon>
        <taxon>Cottales</taxon>
        <taxon>Liparidae</taxon>
        <taxon>Liparis</taxon>
    </lineage>
</organism>
<proteinExistence type="predicted"/>
<keyword evidence="3" id="KW-1185">Reference proteome</keyword>
<evidence type="ECO:0000313" key="2">
    <source>
        <dbReference type="EMBL" id="TNN42304.1"/>
    </source>
</evidence>
<feature type="compositionally biased region" description="Polar residues" evidence="1">
    <location>
        <begin position="9"/>
        <end position="23"/>
    </location>
</feature>
<reference evidence="2 3" key="1">
    <citation type="submission" date="2019-03" db="EMBL/GenBank/DDBJ databases">
        <title>First draft genome of Liparis tanakae, snailfish: a comprehensive survey of snailfish specific genes.</title>
        <authorList>
            <person name="Kim W."/>
            <person name="Song I."/>
            <person name="Jeong J.-H."/>
            <person name="Kim D."/>
            <person name="Kim S."/>
            <person name="Ryu S."/>
            <person name="Song J.Y."/>
            <person name="Lee S.K."/>
        </authorList>
    </citation>
    <scope>NUCLEOTIDE SEQUENCE [LARGE SCALE GENOMIC DNA]</scope>
    <source>
        <tissue evidence="2">Muscle</tissue>
    </source>
</reference>
<feature type="compositionally biased region" description="Basic and acidic residues" evidence="1">
    <location>
        <begin position="35"/>
        <end position="57"/>
    </location>
</feature>
<name>A0A4Z2FND9_9TELE</name>
<feature type="region of interest" description="Disordered" evidence="1">
    <location>
        <begin position="1"/>
        <end position="73"/>
    </location>
</feature>
<dbReference type="Proteomes" id="UP000314294">
    <property type="component" value="Unassembled WGS sequence"/>
</dbReference>
<comment type="caution">
    <text evidence="2">The sequence shown here is derived from an EMBL/GenBank/DDBJ whole genome shotgun (WGS) entry which is preliminary data.</text>
</comment>
<accession>A0A4Z2FND9</accession>
<evidence type="ECO:0000313" key="3">
    <source>
        <dbReference type="Proteomes" id="UP000314294"/>
    </source>
</evidence>
<dbReference type="EMBL" id="SRLO01001046">
    <property type="protein sequence ID" value="TNN42304.1"/>
    <property type="molecule type" value="Genomic_DNA"/>
</dbReference>
<sequence>MEKRPPLTLSASQPLTLSPSHPLTRSPARTALPSGRKEGEPIRQDADVPGMEHERRVGTALTTADARITRKMF</sequence>
<protein>
    <submittedName>
        <fullName evidence="2">Uncharacterized protein</fullName>
    </submittedName>
</protein>
<evidence type="ECO:0000256" key="1">
    <source>
        <dbReference type="SAM" id="MobiDB-lite"/>
    </source>
</evidence>
<dbReference type="AlphaFoldDB" id="A0A4Z2FND9"/>